<reference evidence="2" key="2">
    <citation type="submission" date="2013-04" db="EMBL/GenBank/DDBJ databases">
        <title>Bisphenol A degrading Sphingobium sp. strain BiD32.</title>
        <authorList>
            <person name="Nielsen J.L."/>
            <person name="Zhou N.A."/>
            <person name="Kjeldal H."/>
        </authorList>
    </citation>
    <scope>NUCLEOTIDE SEQUENCE [LARGE SCALE GENOMIC DNA]</scope>
    <source>
        <strain evidence="2">BiD32</strain>
    </source>
</reference>
<dbReference type="EMBL" id="CAVK010000242">
    <property type="protein sequence ID" value="CCW19964.1"/>
    <property type="molecule type" value="Genomic_DNA"/>
</dbReference>
<dbReference type="AlphaFoldDB" id="N1MT76"/>
<gene>
    <name evidence="1" type="ORF">EBBID32_43350</name>
</gene>
<name>N1MT76_9SPHN</name>
<evidence type="ECO:0000313" key="2">
    <source>
        <dbReference type="Proteomes" id="UP000013201"/>
    </source>
</evidence>
<dbReference type="Proteomes" id="UP000013201">
    <property type="component" value="Unassembled WGS sequence"/>
</dbReference>
<evidence type="ECO:0000313" key="1">
    <source>
        <dbReference type="EMBL" id="CCW19964.1"/>
    </source>
</evidence>
<reference evidence="1 2" key="1">
    <citation type="submission" date="2013-03" db="EMBL/GenBank/DDBJ databases">
        <authorList>
            <person name="Le V."/>
        </authorList>
    </citation>
    <scope>NUCLEOTIDE SEQUENCE [LARGE SCALE GENOMIC DNA]</scope>
    <source>
        <strain evidence="1 2">BiD32</strain>
    </source>
</reference>
<sequence length="50" mass="5547">MVYRQDQGRIVSLAPSPARAAASCCWSVGDTGNRCHNRRHKCAPCFRLSI</sequence>
<organism evidence="1 2">
    <name type="scientific">Sphingobium indicum BiD32</name>
    <dbReference type="NCBI Taxonomy" id="1301087"/>
    <lineage>
        <taxon>Bacteria</taxon>
        <taxon>Pseudomonadati</taxon>
        <taxon>Pseudomonadota</taxon>
        <taxon>Alphaproteobacteria</taxon>
        <taxon>Sphingomonadales</taxon>
        <taxon>Sphingomonadaceae</taxon>
        <taxon>Sphingobium</taxon>
    </lineage>
</organism>
<accession>N1MT76</accession>
<protein>
    <submittedName>
        <fullName evidence="1">Uncharacterized protein</fullName>
    </submittedName>
</protein>
<keyword evidence="2" id="KW-1185">Reference proteome</keyword>
<comment type="caution">
    <text evidence="1">The sequence shown here is derived from an EMBL/GenBank/DDBJ whole genome shotgun (WGS) entry which is preliminary data.</text>
</comment>
<proteinExistence type="predicted"/>